<keyword evidence="2" id="KW-1185">Reference proteome</keyword>
<accession>A0A9X9LIZ1</accession>
<comment type="caution">
    <text evidence="1">The sequence shown here is derived from an EMBL/GenBank/DDBJ whole genome shotgun (WGS) entry which is preliminary data.</text>
</comment>
<protein>
    <submittedName>
        <fullName evidence="1">Uncharacterized protein</fullName>
    </submittedName>
</protein>
<proteinExistence type="predicted"/>
<dbReference type="AlphaFoldDB" id="A0A9X9LIZ1"/>
<dbReference type="Proteomes" id="UP000269945">
    <property type="component" value="Unassembled WGS sequence"/>
</dbReference>
<organism evidence="1 2">
    <name type="scientific">Gulo gulo</name>
    <name type="common">Wolverine</name>
    <name type="synonym">Gluton</name>
    <dbReference type="NCBI Taxonomy" id="48420"/>
    <lineage>
        <taxon>Eukaryota</taxon>
        <taxon>Metazoa</taxon>
        <taxon>Chordata</taxon>
        <taxon>Craniata</taxon>
        <taxon>Vertebrata</taxon>
        <taxon>Euteleostomi</taxon>
        <taxon>Mammalia</taxon>
        <taxon>Eutheria</taxon>
        <taxon>Laurasiatheria</taxon>
        <taxon>Carnivora</taxon>
        <taxon>Caniformia</taxon>
        <taxon>Musteloidea</taxon>
        <taxon>Mustelidae</taxon>
        <taxon>Guloninae</taxon>
        <taxon>Gulo</taxon>
    </lineage>
</organism>
<reference evidence="1 2" key="1">
    <citation type="submission" date="2018-10" db="EMBL/GenBank/DDBJ databases">
        <authorList>
            <person name="Ekblom R."/>
            <person name="Jareborg N."/>
        </authorList>
    </citation>
    <scope>NUCLEOTIDE SEQUENCE [LARGE SCALE GENOMIC DNA]</scope>
    <source>
        <tissue evidence="1">Muscle</tissue>
    </source>
</reference>
<evidence type="ECO:0000313" key="2">
    <source>
        <dbReference type="Proteomes" id="UP000269945"/>
    </source>
</evidence>
<gene>
    <name evidence="1" type="ORF">BN2614_LOCUS7</name>
</gene>
<dbReference type="EMBL" id="CYRY02004714">
    <property type="protein sequence ID" value="VCW69193.1"/>
    <property type="molecule type" value="Genomic_DNA"/>
</dbReference>
<feature type="non-terminal residue" evidence="1">
    <location>
        <position position="1"/>
    </location>
</feature>
<name>A0A9X9LIZ1_GULGU</name>
<evidence type="ECO:0000313" key="1">
    <source>
        <dbReference type="EMBL" id="VCW69193.1"/>
    </source>
</evidence>
<sequence length="101" mass="10574">MFYRLENGSSRRLSSVCETPFSPFISPSVDGQKDVDRGTDGCEASGCCPSGTDTIPASALLPPGSCLWVRPPGWVSLAPSCLGLPPSFPLAPSSSFKDLLP</sequence>